<proteinExistence type="predicted"/>
<dbReference type="Proteomes" id="UP000215374">
    <property type="component" value="Chromosome 1"/>
</dbReference>
<dbReference type="eggNOG" id="COG5483">
    <property type="taxonomic scope" value="Bacteria"/>
</dbReference>
<dbReference type="InterPro" id="IPR007438">
    <property type="entry name" value="DUF488"/>
</dbReference>
<name>A0A076NQK9_9CORY</name>
<protein>
    <submittedName>
        <fullName evidence="2">Uncharacterized conserved protein</fullName>
    </submittedName>
</protein>
<organism evidence="1 3">
    <name type="scientific">Corynebacterium imitans</name>
    <dbReference type="NCBI Taxonomy" id="156978"/>
    <lineage>
        <taxon>Bacteria</taxon>
        <taxon>Bacillati</taxon>
        <taxon>Actinomycetota</taxon>
        <taxon>Actinomycetes</taxon>
        <taxon>Mycobacteriales</taxon>
        <taxon>Corynebacteriaceae</taxon>
        <taxon>Corynebacterium</taxon>
    </lineage>
</organism>
<dbReference type="RefSeq" id="WP_038593190.1">
    <property type="nucleotide sequence ID" value="NZ_CP009211.1"/>
</dbReference>
<dbReference type="OrthoDB" id="9789109at2"/>
<evidence type="ECO:0000313" key="1">
    <source>
        <dbReference type="EMBL" id="AIJ34441.1"/>
    </source>
</evidence>
<dbReference type="HOGENOM" id="CLU_077467_2_2_11"/>
<dbReference type="KEGG" id="cii:CIMIT_11635"/>
<dbReference type="EMBL" id="LT906467">
    <property type="protein sequence ID" value="SNV87306.1"/>
    <property type="molecule type" value="Genomic_DNA"/>
</dbReference>
<keyword evidence="3" id="KW-1185">Reference proteome</keyword>
<evidence type="ECO:0000313" key="3">
    <source>
        <dbReference type="Proteomes" id="UP000028780"/>
    </source>
</evidence>
<dbReference type="PANTHER" id="PTHR39337">
    <property type="entry name" value="BLR5642 PROTEIN"/>
    <property type="match status" value="1"/>
</dbReference>
<sequence length="143" mass="16555">MRIYTLGFSHKSAEEFFDILRDFGVRRVVDIRRSNTNQLAGFTKKDDLRYFLQVILGMPYTHELALAPSTDLMRAYRHDEIGFDEFSKQLREEYDAGEVSSLDRSLFNDAVLLCSEADPSTCHRLIAAEYLAEVWDDVEVVHL</sequence>
<gene>
    <name evidence="1" type="ORF">CIMIT_11635</name>
    <name evidence="2" type="ORF">SAMEA4535761_02384</name>
</gene>
<dbReference type="PANTHER" id="PTHR39337:SF1">
    <property type="entry name" value="BLR5642 PROTEIN"/>
    <property type="match status" value="1"/>
</dbReference>
<dbReference type="EMBL" id="CP009211">
    <property type="protein sequence ID" value="AIJ34441.1"/>
    <property type="molecule type" value="Genomic_DNA"/>
</dbReference>
<dbReference type="Proteomes" id="UP000028780">
    <property type="component" value="Chromosome"/>
</dbReference>
<reference evidence="2 4" key="2">
    <citation type="submission" date="2017-06" db="EMBL/GenBank/DDBJ databases">
        <authorList>
            <consortium name="Pathogen Informatics"/>
        </authorList>
    </citation>
    <scope>NUCLEOTIDE SEQUENCE [LARGE SCALE GENOMIC DNA]</scope>
    <source>
        <strain evidence="2 4">NCTC13015</strain>
    </source>
</reference>
<reference evidence="1 3" key="1">
    <citation type="submission" date="2014-08" db="EMBL/GenBank/DDBJ databases">
        <title>Complete genome sequence of Corynebacterium imitans DSM 44264, isolated from a five-month-old boy with suspected pharyngeal diphtheria.</title>
        <authorList>
            <person name="Mollmann S."/>
            <person name="Albersmeier A."/>
            <person name="Ruckert C."/>
            <person name="Tauch A."/>
        </authorList>
    </citation>
    <scope>NUCLEOTIDE SEQUENCE [LARGE SCALE GENOMIC DNA]</scope>
    <source>
        <strain evidence="1 3">DSM 44264</strain>
    </source>
</reference>
<dbReference type="Pfam" id="PF04343">
    <property type="entry name" value="DUF488"/>
    <property type="match status" value="1"/>
</dbReference>
<evidence type="ECO:0000313" key="2">
    <source>
        <dbReference type="EMBL" id="SNV87306.1"/>
    </source>
</evidence>
<evidence type="ECO:0000313" key="4">
    <source>
        <dbReference type="Proteomes" id="UP000215374"/>
    </source>
</evidence>
<dbReference type="AlphaFoldDB" id="A0A076NQK9"/>
<accession>A0A076NQK9</accession>